<organism evidence="8 9">
    <name type="scientific">Thermoproteus tenax (strain ATCC 35583 / DSM 2078 / JCM 9277 / NBRC 100435 / Kra 1)</name>
    <dbReference type="NCBI Taxonomy" id="768679"/>
    <lineage>
        <taxon>Archaea</taxon>
        <taxon>Thermoproteota</taxon>
        <taxon>Thermoprotei</taxon>
        <taxon>Thermoproteales</taxon>
        <taxon>Thermoproteaceae</taxon>
        <taxon>Thermoproteus</taxon>
    </lineage>
</organism>
<dbReference type="SUPFAM" id="SSF141322">
    <property type="entry name" value="NfeD domain-like"/>
    <property type="match status" value="1"/>
</dbReference>
<dbReference type="STRING" id="768679.TTX_0769"/>
<dbReference type="Gene3D" id="2.40.50.140">
    <property type="entry name" value="Nucleic acid-binding proteins"/>
    <property type="match status" value="1"/>
</dbReference>
<dbReference type="PATRIC" id="fig|768679.9.peg.779"/>
<evidence type="ECO:0000256" key="4">
    <source>
        <dbReference type="ARBA" id="ARBA00023136"/>
    </source>
</evidence>
<keyword evidence="2 5" id="KW-0812">Transmembrane</keyword>
<gene>
    <name evidence="8" type="primary">STOPP</name>
    <name evidence="8" type="ordered locus">TTX_0769</name>
</gene>
<comment type="subcellular location">
    <subcellularLocation>
        <location evidence="1">Membrane</location>
        <topology evidence="1">Multi-pass membrane protein</topology>
    </subcellularLocation>
</comment>
<feature type="transmembrane region" description="Helical" evidence="5">
    <location>
        <begin position="278"/>
        <end position="295"/>
    </location>
</feature>
<feature type="transmembrane region" description="Helical" evidence="5">
    <location>
        <begin position="334"/>
        <end position="357"/>
    </location>
</feature>
<dbReference type="KEGG" id="ttn:TTX_0769"/>
<sequence>MRYLLLVLVLLSAFLCAQTIYYVKNVYVVRVDSTIGPYTVSQISRAIELAQRSSGAVLILLNTPGGLAESTLQAIQLIGSSPVPVIGYVYPDYGYAWSGGTYLLLSSPIAAMAPHTVIGSCQPVEGLTPINESKVLNAFAEYLATVMASYGRNGTYAYLCVERNINLNAYEALKYHVINYIAKDLGELLQEINGTQAIVGGHRMVIIVESPAVVQVEPTLGEMIQMWLMNDVVESVLSLLALFVIIAALATGHPHLAALGVVLFILSVLPFISTSWVWVALFIMGVALLFVGMLSGGYTHGVLEGLGAALIVLSFLSLFPPVQLQGQPIVITNYWTLMGAAFALLSLLVGLVAFIAWKAVSVHLRRPLSERLLTLKGMEGTAVDDIAPGSTGYVIIMGEYWKATARAPVKKGCRVRVVETGSPLLVEPIEIC</sequence>
<dbReference type="HOGENOM" id="CLU_024619_1_1_2"/>
<evidence type="ECO:0000256" key="2">
    <source>
        <dbReference type="ARBA" id="ARBA00022692"/>
    </source>
</evidence>
<feature type="transmembrane region" description="Helical" evidence="5">
    <location>
        <begin position="227"/>
        <end position="249"/>
    </location>
</feature>
<proteinExistence type="predicted"/>
<dbReference type="EMBL" id="FN869859">
    <property type="protein sequence ID" value="CCC81424.1"/>
    <property type="molecule type" value="Genomic_DNA"/>
</dbReference>
<keyword evidence="9" id="KW-1185">Reference proteome</keyword>
<dbReference type="CDD" id="cd07020">
    <property type="entry name" value="Clp_protease_NfeD_1"/>
    <property type="match status" value="1"/>
</dbReference>
<dbReference type="AlphaFoldDB" id="G4RPC9"/>
<dbReference type="SUPFAM" id="SSF52096">
    <property type="entry name" value="ClpP/crotonase"/>
    <property type="match status" value="1"/>
</dbReference>
<keyword evidence="4 5" id="KW-0472">Membrane</keyword>
<dbReference type="Pfam" id="PF01957">
    <property type="entry name" value="NfeD"/>
    <property type="match status" value="1"/>
</dbReference>
<dbReference type="Proteomes" id="UP000002654">
    <property type="component" value="Chromosome"/>
</dbReference>
<reference evidence="8 9" key="1">
    <citation type="journal article" date="2011" name="PLoS ONE">
        <title>The complete genome sequence of Thermoproteus tenax: a physiologically versatile member of the Crenarchaeota.</title>
        <authorList>
            <person name="Siebers B."/>
            <person name="Zaparty M."/>
            <person name="Raddatz G."/>
            <person name="Tjaden B."/>
            <person name="Albers S.V."/>
            <person name="Bell S.D."/>
            <person name="Blombach F."/>
            <person name="Kletzin A."/>
            <person name="Kyrpides N."/>
            <person name="Lanz C."/>
            <person name="Plagens A."/>
            <person name="Rampp M."/>
            <person name="Rosinus A."/>
            <person name="von Jan M."/>
            <person name="Makarova K.S."/>
            <person name="Klenk H.P."/>
            <person name="Schuster S.C."/>
            <person name="Hensel R."/>
        </authorList>
    </citation>
    <scope>NUCLEOTIDE SEQUENCE [LARGE SCALE GENOMIC DNA]</scope>
    <source>
        <strain evidence="9">ATCC 35583 / DSM 2078 / JCM 9277 / NBRC 100435 / Kra 1</strain>
    </source>
</reference>
<dbReference type="InterPro" id="IPR052165">
    <property type="entry name" value="Membrane_assoc_protease"/>
</dbReference>
<dbReference type="PaxDb" id="768679-TTX_0769"/>
<dbReference type="eggNOG" id="arCOG01910">
    <property type="taxonomic scope" value="Archaea"/>
</dbReference>
<evidence type="ECO:0000313" key="9">
    <source>
        <dbReference type="Proteomes" id="UP000002654"/>
    </source>
</evidence>
<protein>
    <submittedName>
        <fullName evidence="8">Stomatin Operon Partner Protein, Peptidase family S49 member (Protein 1510-N homolog ClpP class)</fullName>
    </submittedName>
</protein>
<dbReference type="InterPro" id="IPR012340">
    <property type="entry name" value="NA-bd_OB-fold"/>
</dbReference>
<dbReference type="InterPro" id="IPR056738">
    <property type="entry name" value="NfeD1b_N"/>
</dbReference>
<feature type="transmembrane region" description="Helical" evidence="5">
    <location>
        <begin position="302"/>
        <end position="322"/>
    </location>
</feature>
<accession>G4RPC9</accession>
<dbReference type="Pfam" id="PF25145">
    <property type="entry name" value="NfeD1b_N"/>
    <property type="match status" value="1"/>
</dbReference>
<keyword evidence="3 5" id="KW-1133">Transmembrane helix</keyword>
<dbReference type="Gene3D" id="3.90.226.10">
    <property type="entry name" value="2-enoyl-CoA Hydratase, Chain A, domain 1"/>
    <property type="match status" value="1"/>
</dbReference>
<dbReference type="PANTHER" id="PTHR33507">
    <property type="entry name" value="INNER MEMBRANE PROTEIN YBBJ"/>
    <property type="match status" value="1"/>
</dbReference>
<evidence type="ECO:0000256" key="5">
    <source>
        <dbReference type="SAM" id="Phobius"/>
    </source>
</evidence>
<evidence type="ECO:0000313" key="8">
    <source>
        <dbReference type="EMBL" id="CCC81424.1"/>
    </source>
</evidence>
<feature type="domain" description="NfeD-like C-terminal" evidence="6">
    <location>
        <begin position="375"/>
        <end position="420"/>
    </location>
</feature>
<dbReference type="InterPro" id="IPR029045">
    <property type="entry name" value="ClpP/crotonase-like_dom_sf"/>
</dbReference>
<feature type="domain" description="NfeD1b N-terminal" evidence="7">
    <location>
        <begin position="25"/>
        <end position="180"/>
    </location>
</feature>
<name>G4RPC9_THETK</name>
<dbReference type="GO" id="GO:0016020">
    <property type="term" value="C:membrane"/>
    <property type="evidence" value="ECO:0007669"/>
    <property type="project" value="UniProtKB-SubCell"/>
</dbReference>
<dbReference type="PANTHER" id="PTHR33507:SF4">
    <property type="entry name" value="NODULATION COMPETITIVENESS PROTEIN NFED"/>
    <property type="match status" value="1"/>
</dbReference>
<dbReference type="GeneID" id="11261661"/>
<dbReference type="OrthoDB" id="28112at2157"/>
<evidence type="ECO:0000256" key="3">
    <source>
        <dbReference type="ARBA" id="ARBA00022989"/>
    </source>
</evidence>
<evidence type="ECO:0000256" key="1">
    <source>
        <dbReference type="ARBA" id="ARBA00004141"/>
    </source>
</evidence>
<dbReference type="InterPro" id="IPR002810">
    <property type="entry name" value="NfeD-like_C"/>
</dbReference>
<dbReference type="RefSeq" id="WP_014126680.1">
    <property type="nucleotide sequence ID" value="NC_016070.1"/>
</dbReference>
<evidence type="ECO:0000259" key="7">
    <source>
        <dbReference type="Pfam" id="PF25145"/>
    </source>
</evidence>
<evidence type="ECO:0000259" key="6">
    <source>
        <dbReference type="Pfam" id="PF01957"/>
    </source>
</evidence>